<evidence type="ECO:0000256" key="3">
    <source>
        <dbReference type="SAM" id="Phobius"/>
    </source>
</evidence>
<feature type="transmembrane region" description="Helical" evidence="3">
    <location>
        <begin position="32"/>
        <end position="50"/>
    </location>
</feature>
<evidence type="ECO:0000259" key="4">
    <source>
        <dbReference type="Pfam" id="PF11611"/>
    </source>
</evidence>
<organism evidence="5 6">
    <name type="scientific">Neobacillus bataviensis LMG 21833</name>
    <dbReference type="NCBI Taxonomy" id="1117379"/>
    <lineage>
        <taxon>Bacteria</taxon>
        <taxon>Bacillati</taxon>
        <taxon>Bacillota</taxon>
        <taxon>Bacilli</taxon>
        <taxon>Bacillales</taxon>
        <taxon>Bacillaceae</taxon>
        <taxon>Neobacillus</taxon>
    </lineage>
</organism>
<dbReference type="OrthoDB" id="2389763at2"/>
<dbReference type="Proteomes" id="UP000006316">
    <property type="component" value="Unassembled WGS sequence"/>
</dbReference>
<dbReference type="eggNOG" id="ENOG5032TRR">
    <property type="taxonomic scope" value="Bacteria"/>
</dbReference>
<keyword evidence="6" id="KW-1185">Reference proteome</keyword>
<dbReference type="AlphaFoldDB" id="K6DSH0"/>
<name>K6DSH0_9BACI</name>
<feature type="compositionally biased region" description="Basic and acidic residues" evidence="2">
    <location>
        <begin position="68"/>
        <end position="81"/>
    </location>
</feature>
<dbReference type="PATRIC" id="fig|1117379.3.peg.470"/>
<keyword evidence="3" id="KW-0812">Transmembrane</keyword>
<evidence type="ECO:0000313" key="5">
    <source>
        <dbReference type="EMBL" id="EKN71309.1"/>
    </source>
</evidence>
<evidence type="ECO:0000313" key="6">
    <source>
        <dbReference type="Proteomes" id="UP000006316"/>
    </source>
</evidence>
<dbReference type="InterPro" id="IPR029051">
    <property type="entry name" value="DUF4352"/>
</dbReference>
<keyword evidence="3" id="KW-1133">Transmembrane helix</keyword>
<accession>K6DSH0</accession>
<proteinExistence type="predicted"/>
<comment type="caution">
    <text evidence="5">The sequence shown here is derived from an EMBL/GenBank/DDBJ whole genome shotgun (WGS) entry which is preliminary data.</text>
</comment>
<dbReference type="Gene3D" id="2.60.40.1240">
    <property type="match status" value="1"/>
</dbReference>
<feature type="domain" description="DUF4352" evidence="4">
    <location>
        <begin position="88"/>
        <end position="204"/>
    </location>
</feature>
<sequence>MAKLKNCKTCGKEVAKSARKCPHCGQKLKMGFFTKALIGIAALIVISIIASQGGGDDSTPANTTAKTGDNKQEAKKEDKPLSNEGVSSDVTIKVGAVENKQEVGNEYTKKQAQGVFKVLEVSITNNQKDAITVDANSFKLVDDHGREFTYSSDAQIAYDIGENEGNTDFFLKSLNPGLTLTGKVVFDVPADAKGFLLKARGGMTGKEINLKVE</sequence>
<protein>
    <recommendedName>
        <fullName evidence="4">DUF4352 domain-containing protein</fullName>
    </recommendedName>
</protein>
<dbReference type="InterPro" id="IPR029050">
    <property type="entry name" value="Immunoprotect_excell_Ig-like"/>
</dbReference>
<dbReference type="Pfam" id="PF11611">
    <property type="entry name" value="DUF4352"/>
    <property type="match status" value="1"/>
</dbReference>
<keyword evidence="3" id="KW-0472">Membrane</keyword>
<dbReference type="EMBL" id="AJLS01000011">
    <property type="protein sequence ID" value="EKN71309.1"/>
    <property type="molecule type" value="Genomic_DNA"/>
</dbReference>
<evidence type="ECO:0000256" key="2">
    <source>
        <dbReference type="SAM" id="MobiDB-lite"/>
    </source>
</evidence>
<keyword evidence="1" id="KW-0732">Signal</keyword>
<reference evidence="5 6" key="1">
    <citation type="journal article" date="2012" name="Front. Microbiol.">
        <title>Redundancy and modularity in membrane-associated dissimilatory nitrate reduction in Bacillus.</title>
        <authorList>
            <person name="Heylen K."/>
            <person name="Keltjens J."/>
        </authorList>
    </citation>
    <scope>NUCLEOTIDE SEQUENCE [LARGE SCALE GENOMIC DNA]</scope>
    <source>
        <strain evidence="6">LMG 21833T</strain>
    </source>
</reference>
<evidence type="ECO:0000256" key="1">
    <source>
        <dbReference type="ARBA" id="ARBA00022729"/>
    </source>
</evidence>
<feature type="region of interest" description="Disordered" evidence="2">
    <location>
        <begin position="54"/>
        <end position="85"/>
    </location>
</feature>
<dbReference type="STRING" id="1117379.BABA_02217"/>
<gene>
    <name evidence="5" type="ORF">BABA_02217</name>
</gene>